<dbReference type="Gene3D" id="3.40.50.300">
    <property type="entry name" value="P-loop containing nucleotide triphosphate hydrolases"/>
    <property type="match status" value="1"/>
</dbReference>
<sequence length="961" mass="109469">MQGISSCTHRLGVLRHRQTLLSLDPAARVGRSPNPRIALSTLQQGLIASDIEDAKAIWAETLTGRRQESKDTASQLRLLEKSEITSWEFLTHLTISRDKTGNSNYAKEQLIALAADSIASGDKKNKTSLNEAARDNPTAWDRIKLLDILDDFVEPTGQTSQSWSYQIIHPSGFHSESSDEEFALSTIIRDLIDKTANPGSGDSTTDAYSSDSSSISDQEDVTMKPDEQHLVRSAKEAMDQGLEPDDSGAGENDETRLMYKVLQQMESLKAENRRLKHQLSQMQNPASKSERQLATTSQVFHRLSPSEVSLYSPTWMVAEKQDESLLRLDVVLGNLGSYLSKHPEIAFAVFKDYRKKNMHTSRNNQDEDTVPPIEPYQVSMKFISDEMVDAFKAFMAIAPNFSTLFPNFKVDAEIQAPFLFWYHYRSSYLTIACQLKAAHRDLMDLMTRWIEETYSQEYDAIEASFGKGYVSSKTIKYLIRPGDVLVSKSENGVKTGILSTTWLQDHLDAKDETPTADKKEANGEHAVTSRYFSQGWHWAYDGTLYKQKRTIAINLTHKTPDEEVDVSQLEYYPLKYASQDDRNCLRRRGETFRRLGTQRLVEYHTRSWSTLSSDIERYMVDYATYKMLHHGKDAFNPQKEREPGLREFSADEASQGDEVYLFPPKVNGYSLVRKSWVDLYVDNIYEVQWDKTAFDNLVIDRDTKELIQALVMNQLEAERGTDIISGKGNGLIILLHGGPGTGKTFTAEAVAEIAEKPLYRVTCGDIGTKPEQAEKYLESVLHLGKSWGCVVLLDEADVFLEERSLSQLERNALVSVFLRVLEYYEGILILTSNRVGTFDEAFKSRIQLALHYKNLSDNQRRRIWWNFLNRLRNMEKGEKPTIDIDDLLDRVDELASDNVMNGRQIRNVITTARQLAKHRGKIMTFSDLRHVIEVTGRFDKYLQDVREGLTDDELARTSGKR</sequence>
<dbReference type="Pfam" id="PF00004">
    <property type="entry name" value="AAA"/>
    <property type="match status" value="1"/>
</dbReference>
<dbReference type="STRING" id="1245748.A0A421CTI8"/>
<evidence type="ECO:0000313" key="4">
    <source>
        <dbReference type="EMBL" id="RLL93199.1"/>
    </source>
</evidence>
<dbReference type="InterPro" id="IPR003593">
    <property type="entry name" value="AAA+_ATPase"/>
</dbReference>
<dbReference type="CDD" id="cd19481">
    <property type="entry name" value="RecA-like_protease"/>
    <property type="match status" value="1"/>
</dbReference>
<comment type="caution">
    <text evidence="4">The sequence shown here is derived from an EMBL/GenBank/DDBJ whole genome shotgun (WGS) entry which is preliminary data.</text>
</comment>
<keyword evidence="1" id="KW-0175">Coiled coil</keyword>
<name>A0A421CTI8_9EURO</name>
<dbReference type="EMBL" id="NIDN02000369">
    <property type="protein sequence ID" value="RLL93199.1"/>
    <property type="molecule type" value="Genomic_DNA"/>
</dbReference>
<dbReference type="Proteomes" id="UP000215289">
    <property type="component" value="Unassembled WGS sequence"/>
</dbReference>
<protein>
    <recommendedName>
        <fullName evidence="3">AAA+ ATPase domain-containing protein</fullName>
    </recommendedName>
</protein>
<keyword evidence="5" id="KW-1185">Reference proteome</keyword>
<reference evidence="4 5" key="1">
    <citation type="submission" date="2018-08" db="EMBL/GenBank/DDBJ databases">
        <title>Draft genome sequences of two Aspergillus turcosus clinical strains isolated from bronchoalveolar lavage fluid: one azole-susceptible and the other azole-resistant.</title>
        <authorList>
            <person name="Parent-Michaud M."/>
            <person name="Dufresne P.J."/>
            <person name="Fournier E."/>
            <person name="Martineau C."/>
            <person name="Moreira S."/>
            <person name="Perkins V."/>
            <person name="De Repentigny L."/>
            <person name="Dufresne S.F."/>
        </authorList>
    </citation>
    <scope>NUCLEOTIDE SEQUENCE [LARGE SCALE GENOMIC DNA]</scope>
    <source>
        <strain evidence="4">HMR AF 1038</strain>
    </source>
</reference>
<evidence type="ECO:0000259" key="3">
    <source>
        <dbReference type="SMART" id="SM00382"/>
    </source>
</evidence>
<feature type="compositionally biased region" description="Low complexity" evidence="2">
    <location>
        <begin position="199"/>
        <end position="216"/>
    </location>
</feature>
<dbReference type="GO" id="GO:0005524">
    <property type="term" value="F:ATP binding"/>
    <property type="evidence" value="ECO:0007669"/>
    <property type="project" value="InterPro"/>
</dbReference>
<dbReference type="AlphaFoldDB" id="A0A421CTI8"/>
<feature type="coiled-coil region" evidence="1">
    <location>
        <begin position="258"/>
        <end position="285"/>
    </location>
</feature>
<dbReference type="Pfam" id="PF23232">
    <property type="entry name" value="AAA_lid_13"/>
    <property type="match status" value="1"/>
</dbReference>
<evidence type="ECO:0000256" key="2">
    <source>
        <dbReference type="SAM" id="MobiDB-lite"/>
    </source>
</evidence>
<dbReference type="InterPro" id="IPR027417">
    <property type="entry name" value="P-loop_NTPase"/>
</dbReference>
<gene>
    <name evidence="4" type="ORF">CFD26_101608</name>
</gene>
<organism evidence="4 5">
    <name type="scientific">Aspergillus turcosus</name>
    <dbReference type="NCBI Taxonomy" id="1245748"/>
    <lineage>
        <taxon>Eukaryota</taxon>
        <taxon>Fungi</taxon>
        <taxon>Dikarya</taxon>
        <taxon>Ascomycota</taxon>
        <taxon>Pezizomycotina</taxon>
        <taxon>Eurotiomycetes</taxon>
        <taxon>Eurotiomycetidae</taxon>
        <taxon>Eurotiales</taxon>
        <taxon>Aspergillaceae</taxon>
        <taxon>Aspergillus</taxon>
        <taxon>Aspergillus subgen. Fumigati</taxon>
    </lineage>
</organism>
<dbReference type="SUPFAM" id="SSF52540">
    <property type="entry name" value="P-loop containing nucleoside triphosphate hydrolases"/>
    <property type="match status" value="1"/>
</dbReference>
<dbReference type="InterPro" id="IPR056599">
    <property type="entry name" value="AAA_lid_fung"/>
</dbReference>
<dbReference type="PANTHER" id="PTHR46411:SF2">
    <property type="entry name" value="AAA+ ATPASE DOMAIN-CONTAINING PROTEIN"/>
    <property type="match status" value="1"/>
</dbReference>
<evidence type="ECO:0000313" key="5">
    <source>
        <dbReference type="Proteomes" id="UP000215289"/>
    </source>
</evidence>
<feature type="region of interest" description="Disordered" evidence="2">
    <location>
        <begin position="194"/>
        <end position="224"/>
    </location>
</feature>
<feature type="domain" description="AAA+ ATPase" evidence="3">
    <location>
        <begin position="729"/>
        <end position="856"/>
    </location>
</feature>
<dbReference type="GO" id="GO:0016887">
    <property type="term" value="F:ATP hydrolysis activity"/>
    <property type="evidence" value="ECO:0007669"/>
    <property type="project" value="InterPro"/>
</dbReference>
<evidence type="ECO:0000256" key="1">
    <source>
        <dbReference type="SAM" id="Coils"/>
    </source>
</evidence>
<dbReference type="InterPro" id="IPR003959">
    <property type="entry name" value="ATPase_AAA_core"/>
</dbReference>
<dbReference type="SMART" id="SM00382">
    <property type="entry name" value="AAA"/>
    <property type="match status" value="1"/>
</dbReference>
<accession>A0A421CTI8</accession>
<dbReference type="PANTHER" id="PTHR46411">
    <property type="entry name" value="FAMILY ATPASE, PUTATIVE-RELATED"/>
    <property type="match status" value="1"/>
</dbReference>
<proteinExistence type="predicted"/>
<dbReference type="OrthoDB" id="10042665at2759"/>